<evidence type="ECO:0000313" key="8">
    <source>
        <dbReference type="Proteomes" id="UP000306113"/>
    </source>
</evidence>
<dbReference type="GO" id="GO:0003755">
    <property type="term" value="F:peptidyl-prolyl cis-trans isomerase activity"/>
    <property type="evidence" value="ECO:0007669"/>
    <property type="project" value="UniProtKB-KW"/>
</dbReference>
<keyword evidence="8" id="KW-1185">Reference proteome</keyword>
<reference evidence="7 8" key="1">
    <citation type="submission" date="2019-04" db="EMBL/GenBank/DDBJ databases">
        <title>Draft genome sequence of Youngimonas vesicularis.</title>
        <authorList>
            <person name="Hameed A."/>
        </authorList>
    </citation>
    <scope>NUCLEOTIDE SEQUENCE [LARGE SCALE GENOMIC DNA]</scope>
    <source>
        <strain evidence="7 8">CC-AMW-E</strain>
    </source>
</reference>
<dbReference type="InterPro" id="IPR050280">
    <property type="entry name" value="OMP_Chaperone_SurA"/>
</dbReference>
<accession>A0A4S3MA12</accession>
<dbReference type="InterPro" id="IPR046357">
    <property type="entry name" value="PPIase_dom_sf"/>
</dbReference>
<dbReference type="InterPro" id="IPR000297">
    <property type="entry name" value="PPIase_PpiC"/>
</dbReference>
<dbReference type="Proteomes" id="UP000306113">
    <property type="component" value="Unassembled WGS sequence"/>
</dbReference>
<feature type="domain" description="PpiC" evidence="6">
    <location>
        <begin position="166"/>
        <end position="262"/>
    </location>
</feature>
<evidence type="ECO:0000313" key="7">
    <source>
        <dbReference type="EMBL" id="THD73477.1"/>
    </source>
</evidence>
<evidence type="ECO:0000256" key="2">
    <source>
        <dbReference type="ARBA" id="ARBA00022729"/>
    </source>
</evidence>
<dbReference type="PANTHER" id="PTHR47637:SF1">
    <property type="entry name" value="CHAPERONE SURA"/>
    <property type="match status" value="1"/>
</dbReference>
<dbReference type="SUPFAM" id="SSF109998">
    <property type="entry name" value="Triger factor/SurA peptide-binding domain-like"/>
    <property type="match status" value="1"/>
</dbReference>
<evidence type="ECO:0000259" key="6">
    <source>
        <dbReference type="PROSITE" id="PS50198"/>
    </source>
</evidence>
<comment type="caution">
    <text evidence="7">The sequence shown here is derived from an EMBL/GenBank/DDBJ whole genome shotgun (WGS) entry which is preliminary data.</text>
</comment>
<protein>
    <recommendedName>
        <fullName evidence="1">Parvulin-like PPIase</fullName>
    </recommendedName>
    <alternativeName>
        <fullName evidence="3">Peptidyl-prolyl cis-trans isomerase plp</fullName>
    </alternativeName>
    <alternativeName>
        <fullName evidence="4">Rotamase plp</fullName>
    </alternativeName>
</protein>
<evidence type="ECO:0000256" key="3">
    <source>
        <dbReference type="ARBA" id="ARBA00030642"/>
    </source>
</evidence>
<dbReference type="AlphaFoldDB" id="A0A4S3MA12"/>
<dbReference type="Gene3D" id="3.10.50.40">
    <property type="match status" value="1"/>
</dbReference>
<dbReference type="Pfam" id="PF00639">
    <property type="entry name" value="Rotamase"/>
    <property type="match status" value="1"/>
</dbReference>
<dbReference type="Gene3D" id="1.10.4030.10">
    <property type="entry name" value="Porin chaperone SurA, peptide-binding domain"/>
    <property type="match status" value="1"/>
</dbReference>
<dbReference type="InterPro" id="IPR027304">
    <property type="entry name" value="Trigger_fact/SurA_dom_sf"/>
</dbReference>
<dbReference type="EMBL" id="SSMD01000005">
    <property type="protein sequence ID" value="THD73477.1"/>
    <property type="molecule type" value="Genomic_DNA"/>
</dbReference>
<evidence type="ECO:0000256" key="1">
    <source>
        <dbReference type="ARBA" id="ARBA00018370"/>
    </source>
</evidence>
<dbReference type="RefSeq" id="WP_136339608.1">
    <property type="nucleotide sequence ID" value="NZ_SSMD01000005.1"/>
</dbReference>
<keyword evidence="5" id="KW-0697">Rotamase</keyword>
<proteinExistence type="predicted"/>
<dbReference type="OrthoDB" id="9791746at2"/>
<keyword evidence="5 7" id="KW-0413">Isomerase</keyword>
<gene>
    <name evidence="7" type="ORF">E7681_12355</name>
</gene>
<evidence type="ECO:0000256" key="5">
    <source>
        <dbReference type="PROSITE-ProRule" id="PRU00278"/>
    </source>
</evidence>
<dbReference type="PANTHER" id="PTHR47637">
    <property type="entry name" value="CHAPERONE SURA"/>
    <property type="match status" value="1"/>
</dbReference>
<keyword evidence="2" id="KW-0732">Signal</keyword>
<evidence type="ECO:0000256" key="4">
    <source>
        <dbReference type="ARBA" id="ARBA00031484"/>
    </source>
</evidence>
<sequence>MYRLTMRRIFLAFATLGLVLTGAALHAQSLFSPAIRVNDRAITWYELDQRALLLKAVNSPGDPVKEARKQLIEDRLKLDAAIAAGARVTPEMIETGTKDFAGRANLSPEQFITALEEKGVARQTFEDFVFAGLAWREVVRLKFASRLAVTDEDIDKAQRALSNLNSAQVLLSELFIPVPEGREAEAMELAQNIIQDATIEGFSNNARQYSVAPTRDVGGRLEWMSITKLPPQLRPVILSLKPGEITQPLPLQGAIALFQLRSIAESGWRAPDIAAIEYATYQIPGGRSPEALAAAQTLMNDTDTCDDLYGTAKGQPDEVLSRVTQKPGEIPRDIAIELAKLDKGELSANLTRNNGQTLLVVMMCGRTPALTQDASREELTAQLRNRRAESLANGYLEQLRADARIIEE</sequence>
<organism evidence="7 8">
    <name type="scientific">Thalassobius vesicularis</name>
    <dbReference type="NCBI Taxonomy" id="1294297"/>
    <lineage>
        <taxon>Bacteria</taxon>
        <taxon>Pseudomonadati</taxon>
        <taxon>Pseudomonadota</taxon>
        <taxon>Alphaproteobacteria</taxon>
        <taxon>Rhodobacterales</taxon>
        <taxon>Roseobacteraceae</taxon>
        <taxon>Thalassovita</taxon>
    </lineage>
</organism>
<dbReference type="PROSITE" id="PS50198">
    <property type="entry name" value="PPIC_PPIASE_2"/>
    <property type="match status" value="1"/>
</dbReference>
<dbReference type="SUPFAM" id="SSF54534">
    <property type="entry name" value="FKBP-like"/>
    <property type="match status" value="1"/>
</dbReference>
<name>A0A4S3MA12_9RHOB</name>